<evidence type="ECO:0000313" key="3">
    <source>
        <dbReference type="Proteomes" id="UP000626220"/>
    </source>
</evidence>
<sequence>MQQEAVAGAFAAHREVLVGAREPARLVGPGRVALGDELFGFLEQRAQAGPLGGGGLGALGQRGLDQFAPAQTQRAGEAEEASLNGESS</sequence>
<reference evidence="2" key="1">
    <citation type="journal article" date="2014" name="Int. J. Syst. Evol. Microbiol.">
        <title>Complete genome sequence of Corynebacterium casei LMG S-19264T (=DSM 44701T), isolated from a smear-ripened cheese.</title>
        <authorList>
            <consortium name="US DOE Joint Genome Institute (JGI-PGF)"/>
            <person name="Walter F."/>
            <person name="Albersmeier A."/>
            <person name="Kalinowski J."/>
            <person name="Ruckert C."/>
        </authorList>
    </citation>
    <scope>NUCLEOTIDE SEQUENCE</scope>
    <source>
        <strain evidence="2">KCTC 42650</strain>
    </source>
</reference>
<name>A0A8J3GYU4_9RHOB</name>
<proteinExistence type="predicted"/>
<reference evidence="2" key="2">
    <citation type="submission" date="2020-09" db="EMBL/GenBank/DDBJ databases">
        <authorList>
            <person name="Sun Q."/>
            <person name="Kim S."/>
        </authorList>
    </citation>
    <scope>NUCLEOTIDE SEQUENCE</scope>
    <source>
        <strain evidence="2">KCTC 42650</strain>
    </source>
</reference>
<feature type="region of interest" description="Disordered" evidence="1">
    <location>
        <begin position="52"/>
        <end position="88"/>
    </location>
</feature>
<evidence type="ECO:0000313" key="2">
    <source>
        <dbReference type="EMBL" id="GHF54477.1"/>
    </source>
</evidence>
<accession>A0A8J3GYU4</accession>
<dbReference type="Proteomes" id="UP000626220">
    <property type="component" value="Unassembled WGS sequence"/>
</dbReference>
<keyword evidence="3" id="KW-1185">Reference proteome</keyword>
<evidence type="ECO:0000256" key="1">
    <source>
        <dbReference type="SAM" id="MobiDB-lite"/>
    </source>
</evidence>
<dbReference type="AlphaFoldDB" id="A0A8J3GYU4"/>
<comment type="caution">
    <text evidence="2">The sequence shown here is derived from an EMBL/GenBank/DDBJ whole genome shotgun (WGS) entry which is preliminary data.</text>
</comment>
<protein>
    <submittedName>
        <fullName evidence="2">Uncharacterized protein</fullName>
    </submittedName>
</protein>
<gene>
    <name evidence="2" type="ORF">GCM10017056_27430</name>
</gene>
<organism evidence="2 3">
    <name type="scientific">Seohaeicola zhoushanensis</name>
    <dbReference type="NCBI Taxonomy" id="1569283"/>
    <lineage>
        <taxon>Bacteria</taxon>
        <taxon>Pseudomonadati</taxon>
        <taxon>Pseudomonadota</taxon>
        <taxon>Alphaproteobacteria</taxon>
        <taxon>Rhodobacterales</taxon>
        <taxon>Roseobacteraceae</taxon>
        <taxon>Seohaeicola</taxon>
    </lineage>
</organism>
<dbReference type="EMBL" id="BNCJ01000007">
    <property type="protein sequence ID" value="GHF54477.1"/>
    <property type="molecule type" value="Genomic_DNA"/>
</dbReference>